<reference evidence="2 3" key="1">
    <citation type="submission" date="2019-06" db="EMBL/GenBank/DDBJ databases">
        <authorList>
            <person name="Broberg M."/>
        </authorList>
    </citation>
    <scope>NUCLEOTIDE SEQUENCE [LARGE SCALE GENOMIC DNA]</scope>
</reference>
<name>A0ABY6UWA1_BIOOC</name>
<gene>
    <name evidence="2" type="ORF">CLO192961_LOCUS411169</name>
</gene>
<evidence type="ECO:0008006" key="4">
    <source>
        <dbReference type="Google" id="ProtNLM"/>
    </source>
</evidence>
<feature type="chain" id="PRO_5046683178" description="Extracellular membrane protein CFEM domain-containing protein" evidence="1">
    <location>
        <begin position="21"/>
        <end position="60"/>
    </location>
</feature>
<evidence type="ECO:0000313" key="3">
    <source>
        <dbReference type="Proteomes" id="UP000766486"/>
    </source>
</evidence>
<feature type="signal peptide" evidence="1">
    <location>
        <begin position="1"/>
        <end position="20"/>
    </location>
</feature>
<sequence length="60" mass="6428">MLPAKTFAICLFGLLGFAVAAPAESRALDDCVTDADCPGSQTCIKFWHNDLGRDVTICHT</sequence>
<keyword evidence="1" id="KW-0732">Signal</keyword>
<dbReference type="Proteomes" id="UP000766486">
    <property type="component" value="Unassembled WGS sequence"/>
</dbReference>
<dbReference type="EMBL" id="CABFNS010000910">
    <property type="protein sequence ID" value="VUC35342.1"/>
    <property type="molecule type" value="Genomic_DNA"/>
</dbReference>
<keyword evidence="3" id="KW-1185">Reference proteome</keyword>
<evidence type="ECO:0000256" key="1">
    <source>
        <dbReference type="SAM" id="SignalP"/>
    </source>
</evidence>
<organism evidence="2 3">
    <name type="scientific">Bionectria ochroleuca</name>
    <name type="common">Gliocladium roseum</name>
    <dbReference type="NCBI Taxonomy" id="29856"/>
    <lineage>
        <taxon>Eukaryota</taxon>
        <taxon>Fungi</taxon>
        <taxon>Dikarya</taxon>
        <taxon>Ascomycota</taxon>
        <taxon>Pezizomycotina</taxon>
        <taxon>Sordariomycetes</taxon>
        <taxon>Hypocreomycetidae</taxon>
        <taxon>Hypocreales</taxon>
        <taxon>Bionectriaceae</taxon>
        <taxon>Clonostachys</taxon>
    </lineage>
</organism>
<accession>A0ABY6UWA1</accession>
<evidence type="ECO:0000313" key="2">
    <source>
        <dbReference type="EMBL" id="VUC35342.1"/>
    </source>
</evidence>
<comment type="caution">
    <text evidence="2">The sequence shown here is derived from an EMBL/GenBank/DDBJ whole genome shotgun (WGS) entry which is preliminary data.</text>
</comment>
<proteinExistence type="predicted"/>
<protein>
    <recommendedName>
        <fullName evidence="4">Extracellular membrane protein CFEM domain-containing protein</fullName>
    </recommendedName>
</protein>